<dbReference type="Gene3D" id="3.90.640.10">
    <property type="entry name" value="Actin, Chain A, domain 4"/>
    <property type="match status" value="1"/>
</dbReference>
<protein>
    <recommendedName>
        <fullName evidence="4">Molecular chaperone DnaK</fullName>
    </recommendedName>
</protein>
<dbReference type="InterPro" id="IPR043129">
    <property type="entry name" value="ATPase_NBD"/>
</dbReference>
<evidence type="ECO:0008006" key="4">
    <source>
        <dbReference type="Google" id="ProtNLM"/>
    </source>
</evidence>
<comment type="caution">
    <text evidence="2">The sequence shown here is derived from an EMBL/GenBank/DDBJ whole genome shotgun (WGS) entry which is preliminary data.</text>
</comment>
<dbReference type="Proteomes" id="UP001592531">
    <property type="component" value="Unassembled WGS sequence"/>
</dbReference>
<dbReference type="RefSeq" id="WP_380533955.1">
    <property type="nucleotide sequence ID" value="NZ_JBHFAB010000004.1"/>
</dbReference>
<dbReference type="EMBL" id="JBHFAB010000004">
    <property type="protein sequence ID" value="MFC1416606.1"/>
    <property type="molecule type" value="Genomic_DNA"/>
</dbReference>
<reference evidence="2 3" key="1">
    <citation type="submission" date="2024-09" db="EMBL/GenBank/DDBJ databases">
        <authorList>
            <person name="Lee S.D."/>
        </authorList>
    </citation>
    <scope>NUCLEOTIDE SEQUENCE [LARGE SCALE GENOMIC DNA]</scope>
    <source>
        <strain evidence="2 3">N8-3</strain>
    </source>
</reference>
<dbReference type="SUPFAM" id="SSF53067">
    <property type="entry name" value="Actin-like ATPase domain"/>
    <property type="match status" value="1"/>
</dbReference>
<feature type="compositionally biased region" description="Gly residues" evidence="1">
    <location>
        <begin position="1044"/>
        <end position="1057"/>
    </location>
</feature>
<gene>
    <name evidence="2" type="ORF">ACEZDE_08130</name>
</gene>
<evidence type="ECO:0000313" key="3">
    <source>
        <dbReference type="Proteomes" id="UP001592531"/>
    </source>
</evidence>
<evidence type="ECO:0000256" key="1">
    <source>
        <dbReference type="SAM" id="MobiDB-lite"/>
    </source>
</evidence>
<sequence>MNDELAIRFQAPERPGAARTVVPFGGMGFVLYASGDAYTLPEVVFEQQGTAAYLTVLMPPRIVVHRPEGRADGSVLEQALRTAWGPSKNERLGVVGRTVLAAQQDVGTGLVHRPAGIAPGRLPFPQRPAATAERVELDVSWFVEYEGGPVGQRTAQGSVHLVFAAPDEVPTDSQQPDEEVFLTLRPPLDGPDYQRFVVVDFGTTASTATLHDGAVVPNEAVDPAQSRALGEMLAELTAPPPDAPGVWKRELERLRGESVVLAREGSPAIGWETALERLAEADVADAVMLEVEHSCRDGGRALRDWLVPRLHTGYARVVNTPALGRHSLVPVRYPDVGRERTYAPASAIVETSDTEYRRGVSAHVDHGFRLHADKTGGLVGIKRALFQHRPRPVPGSERPAVHLAQHMYHLLLDQAEWSTTERVDGLPSRVRTAVLTYPTTILPEAKARLERLVREGLSIPDVVMDFDEGLAAGLYFVMRDLSGNQNLGLEALRAGSRQVGEDPPTWQRIMLVIDIGGGTTDVALLGLTLTDTTVELGPDQAFVSGRDYRLEPRLLGSTGHGQLGGDLLTLQVFYWLKARLVDFLGAGETVLPPVDGSPQRRARPLAEQVAEQAAITLPQVVSDEVREILRQRLPTHFEPGATDPESAARKRRFEELWRLAEAKKREFGRGGDGEVALSVSEIDLALKEGGLGRNRPLQALPLDRDQFRRLTAPVLHQAAEIGAHLVRTTFERLRRQRDTADRDGRPVPAEPVLDQVVLSGRTSALPEVRSAVTTQLTKQGQESIDWNPAALSVETGYVAKQATSIGAAWAHTTRNRSNVVSTVRSAAGPGADGALGETAHAAGIQLSNLQIHTDGLFSSLPCKFEIGLQAGQFLPLFEAGEPFAELDASGRAGVRSAGWSPLPRELVVYRPVAELTRIQWGSFALRQAAIREGFTLAGPVWDLDRGALAAYRIEVDDRLQPRILLCNGAPHLLVTGARLDLNGAVSGLEFKEPLGYGAVPGRICVAVGDPAEATPTLAEVFSALSALPPVPSYPPGSGREEGGSRAGSGNRVGGAPGGSPDLLRYFPESFHDGDDAQQRPVPGRVARLRAAPQHGYFHFYLDRGAGTSEYLGRLEAPAQARYGLEDNYQATLDARGRLRVHRGEIPYLAADSLEQVQERPGRVLTQRMDEGIIEFNEFWDPFNGRH</sequence>
<feature type="region of interest" description="Disordered" evidence="1">
    <location>
        <begin position="1031"/>
        <end position="1058"/>
    </location>
</feature>
<dbReference type="Gene3D" id="3.30.420.40">
    <property type="match status" value="2"/>
</dbReference>
<proteinExistence type="predicted"/>
<keyword evidence="3" id="KW-1185">Reference proteome</keyword>
<accession>A0ABV6VSB0</accession>
<name>A0ABV6VSB0_9ACTN</name>
<organism evidence="2 3">
    <name type="scientific">Streptacidiphilus cavernicola</name>
    <dbReference type="NCBI Taxonomy" id="3342716"/>
    <lineage>
        <taxon>Bacteria</taxon>
        <taxon>Bacillati</taxon>
        <taxon>Actinomycetota</taxon>
        <taxon>Actinomycetes</taxon>
        <taxon>Kitasatosporales</taxon>
        <taxon>Streptomycetaceae</taxon>
        <taxon>Streptacidiphilus</taxon>
    </lineage>
</organism>
<evidence type="ECO:0000313" key="2">
    <source>
        <dbReference type="EMBL" id="MFC1416606.1"/>
    </source>
</evidence>